<evidence type="ECO:0000256" key="1">
    <source>
        <dbReference type="SAM" id="MobiDB-lite"/>
    </source>
</evidence>
<feature type="compositionally biased region" description="Basic residues" evidence="1">
    <location>
        <begin position="1"/>
        <end position="12"/>
    </location>
</feature>
<dbReference type="GO" id="GO:0000725">
    <property type="term" value="P:recombinational repair"/>
    <property type="evidence" value="ECO:0007669"/>
    <property type="project" value="TreeGrafter"/>
</dbReference>
<dbReference type="RefSeq" id="XP_012879108.1">
    <property type="nucleotide sequence ID" value="XM_013023654.1"/>
</dbReference>
<organism evidence="2 3">
    <name type="scientific">Dipodomys ordii</name>
    <name type="common">Ord's kangaroo rat</name>
    <dbReference type="NCBI Taxonomy" id="10020"/>
    <lineage>
        <taxon>Eukaryota</taxon>
        <taxon>Metazoa</taxon>
        <taxon>Chordata</taxon>
        <taxon>Craniata</taxon>
        <taxon>Vertebrata</taxon>
        <taxon>Euteleostomi</taxon>
        <taxon>Mammalia</taxon>
        <taxon>Eutheria</taxon>
        <taxon>Euarchontoglires</taxon>
        <taxon>Glires</taxon>
        <taxon>Rodentia</taxon>
        <taxon>Castorimorpha</taxon>
        <taxon>Heteromyidae</taxon>
        <taxon>Dipodomyinae</taxon>
        <taxon>Dipodomys</taxon>
    </lineage>
</organism>
<dbReference type="OrthoDB" id="9942438at2759"/>
<dbReference type="GO" id="GO:0071479">
    <property type="term" value="P:cellular response to ionizing radiation"/>
    <property type="evidence" value="ECO:0007669"/>
    <property type="project" value="InterPro"/>
</dbReference>
<dbReference type="PANTHER" id="PTHR35541:SF1">
    <property type="entry name" value="RAD9, HUS1, RAD1-INTERACTING NUCLEAR ORPHAN PROTEIN 1"/>
    <property type="match status" value="1"/>
</dbReference>
<accession>A0A1S3FRC2</accession>
<dbReference type="AlphaFoldDB" id="A0A1S3FRC2"/>
<dbReference type="InterPro" id="IPR029293">
    <property type="entry name" value="RHNO1"/>
</dbReference>
<proteinExistence type="predicted"/>
<keyword evidence="2" id="KW-1185">Reference proteome</keyword>
<dbReference type="GO" id="GO:0005694">
    <property type="term" value="C:chromosome"/>
    <property type="evidence" value="ECO:0007669"/>
    <property type="project" value="TreeGrafter"/>
</dbReference>
<dbReference type="GeneID" id="105991090"/>
<dbReference type="Proteomes" id="UP000081671">
    <property type="component" value="Unplaced"/>
</dbReference>
<evidence type="ECO:0000313" key="3">
    <source>
        <dbReference type="RefSeq" id="XP_012879108.1"/>
    </source>
</evidence>
<feature type="region of interest" description="Disordered" evidence="1">
    <location>
        <begin position="1"/>
        <end position="47"/>
    </location>
</feature>
<gene>
    <name evidence="3 4" type="primary">Rhno1</name>
</gene>
<dbReference type="KEGG" id="dord:105991090"/>
<name>A0A1S3FRC2_DIPOR</name>
<dbReference type="GO" id="GO:0000077">
    <property type="term" value="P:DNA damage checkpoint signaling"/>
    <property type="evidence" value="ECO:0007669"/>
    <property type="project" value="InterPro"/>
</dbReference>
<evidence type="ECO:0000313" key="4">
    <source>
        <dbReference type="RefSeq" id="XP_012879109.1"/>
    </source>
</evidence>
<dbReference type="PANTHER" id="PTHR35541">
    <property type="entry name" value="RAD9, HUS1, RAD1-INTERACTING NUCLEAR ORPHAN PROTEIN 1"/>
    <property type="match status" value="1"/>
</dbReference>
<protein>
    <submittedName>
        <fullName evidence="3 4">RAD9, HUS1, RAD1-interacting nuclear orphan protein 1</fullName>
    </submittedName>
</protein>
<dbReference type="Pfam" id="PF15319">
    <property type="entry name" value="RHINO"/>
    <property type="match status" value="1"/>
</dbReference>
<dbReference type="GO" id="GO:0005634">
    <property type="term" value="C:nucleus"/>
    <property type="evidence" value="ECO:0007669"/>
    <property type="project" value="InterPro"/>
</dbReference>
<feature type="region of interest" description="Disordered" evidence="1">
    <location>
        <begin position="100"/>
        <end position="125"/>
    </location>
</feature>
<evidence type="ECO:0000313" key="2">
    <source>
        <dbReference type="Proteomes" id="UP000081671"/>
    </source>
</evidence>
<dbReference type="STRING" id="10020.ENSDORP00000025050"/>
<sequence length="300" mass="33439">MPPKKRHQRRSLKGQLLFQQQPLEGPKHHYASPQPPATRTVQVPSKPIDRSSITSWVLPQFDTTAECQFPACRKHHRHPARHSSRKSAGRFPQLPFEVARSPSSETLGIPPIPQDPHQPEKAVSRRKPLVPLLSPQSSAEASASSLHSLPHVFIPPDIQTPASSLILPDQKENSLSTHILRTPTGKSREPGPVLVKDTPEEKYGVKVTWRRRRHLLAYLAERGKLSKSQCLVKSCPPAPPPPQPSQTCCPSQSRRERTWKTRALELSRNSVPGCAVGILSVLNRSISCHELPSYFLTLTV</sequence>
<dbReference type="RefSeq" id="XP_012879109.1">
    <property type="nucleotide sequence ID" value="XM_013023655.1"/>
</dbReference>
<dbReference type="CTD" id="83695"/>
<reference evidence="3 4" key="1">
    <citation type="submission" date="2025-04" db="UniProtKB">
        <authorList>
            <consortium name="RefSeq"/>
        </authorList>
    </citation>
    <scope>IDENTIFICATION</scope>
    <source>
        <tissue evidence="3 4">Kidney</tissue>
    </source>
</reference>